<protein>
    <submittedName>
        <fullName evidence="2">Uncharacterized protein</fullName>
    </submittedName>
</protein>
<keyword evidence="3" id="KW-1185">Reference proteome</keyword>
<dbReference type="InterPro" id="IPR051616">
    <property type="entry name" value="Cul2-RING_E3_ligase_SR"/>
</dbReference>
<feature type="repeat" description="ANK" evidence="1">
    <location>
        <begin position="239"/>
        <end position="271"/>
    </location>
</feature>
<dbReference type="AlphaFoldDB" id="A0AAD8WA51"/>
<dbReference type="Pfam" id="PF00023">
    <property type="entry name" value="Ank"/>
    <property type="match status" value="1"/>
</dbReference>
<proteinExistence type="predicted"/>
<feature type="repeat" description="ANK" evidence="1">
    <location>
        <begin position="174"/>
        <end position="200"/>
    </location>
</feature>
<dbReference type="Gene3D" id="1.25.40.20">
    <property type="entry name" value="Ankyrin repeat-containing domain"/>
    <property type="match status" value="2"/>
</dbReference>
<dbReference type="SUPFAM" id="SSF48452">
    <property type="entry name" value="TPR-like"/>
    <property type="match status" value="1"/>
</dbReference>
<feature type="repeat" description="ANK" evidence="1">
    <location>
        <begin position="208"/>
        <end position="240"/>
    </location>
</feature>
<organism evidence="2 3">
    <name type="scientific">Lolium multiflorum</name>
    <name type="common">Italian ryegrass</name>
    <name type="synonym">Lolium perenne subsp. multiflorum</name>
    <dbReference type="NCBI Taxonomy" id="4521"/>
    <lineage>
        <taxon>Eukaryota</taxon>
        <taxon>Viridiplantae</taxon>
        <taxon>Streptophyta</taxon>
        <taxon>Embryophyta</taxon>
        <taxon>Tracheophyta</taxon>
        <taxon>Spermatophyta</taxon>
        <taxon>Magnoliopsida</taxon>
        <taxon>Liliopsida</taxon>
        <taxon>Poales</taxon>
        <taxon>Poaceae</taxon>
        <taxon>BOP clade</taxon>
        <taxon>Pooideae</taxon>
        <taxon>Poodae</taxon>
        <taxon>Poeae</taxon>
        <taxon>Poeae Chloroplast Group 2 (Poeae type)</taxon>
        <taxon>Loliodinae</taxon>
        <taxon>Loliinae</taxon>
        <taxon>Lolium</taxon>
    </lineage>
</organism>
<dbReference type="SMART" id="SM00028">
    <property type="entry name" value="TPR"/>
    <property type="match status" value="2"/>
</dbReference>
<accession>A0AAD8WA51</accession>
<dbReference type="Gene3D" id="1.25.40.10">
    <property type="entry name" value="Tetratricopeptide repeat domain"/>
    <property type="match status" value="1"/>
</dbReference>
<evidence type="ECO:0000256" key="1">
    <source>
        <dbReference type="PROSITE-ProRule" id="PRU00023"/>
    </source>
</evidence>
<dbReference type="SUPFAM" id="SSF48403">
    <property type="entry name" value="Ankyrin repeat"/>
    <property type="match status" value="1"/>
</dbReference>
<dbReference type="PROSITE" id="PS50297">
    <property type="entry name" value="ANK_REP_REGION"/>
    <property type="match status" value="5"/>
</dbReference>
<dbReference type="InterPro" id="IPR002110">
    <property type="entry name" value="Ankyrin_rpt"/>
</dbReference>
<keyword evidence="1" id="KW-0040">ANK repeat</keyword>
<reference evidence="2" key="1">
    <citation type="submission" date="2023-07" db="EMBL/GenBank/DDBJ databases">
        <title>A chromosome-level genome assembly of Lolium multiflorum.</title>
        <authorList>
            <person name="Chen Y."/>
            <person name="Copetti D."/>
            <person name="Kolliker R."/>
            <person name="Studer B."/>
        </authorList>
    </citation>
    <scope>NUCLEOTIDE SEQUENCE</scope>
    <source>
        <strain evidence="2">02402/16</strain>
        <tissue evidence="2">Leaf</tissue>
    </source>
</reference>
<dbReference type="SMART" id="SM00248">
    <property type="entry name" value="ANK"/>
    <property type="match status" value="7"/>
</dbReference>
<dbReference type="Pfam" id="PF12796">
    <property type="entry name" value="Ank_2"/>
    <property type="match status" value="2"/>
</dbReference>
<dbReference type="InterPro" id="IPR036770">
    <property type="entry name" value="Ankyrin_rpt-contain_sf"/>
</dbReference>
<evidence type="ECO:0000313" key="3">
    <source>
        <dbReference type="Proteomes" id="UP001231189"/>
    </source>
</evidence>
<dbReference type="Proteomes" id="UP001231189">
    <property type="component" value="Unassembled WGS sequence"/>
</dbReference>
<gene>
    <name evidence="2" type="ORF">QYE76_065615</name>
</gene>
<sequence length="462" mass="50028">MARQPHLSPLAAFERDGTLPPYEPARFSSNPALDECFIKAVYDGDLRLVKRAVRAVGRGAEGRRLAEKLGAVRDGFGNGLLHSAVLGGSLPMCRYLVEDLRMDVDDVGLMGETPFTVAVARGNMELVSYFLDQGADKERLNDDGYTPLHLATGKGVEMVELLLSKGANPNSLNHGGTALHLAAIHGQDDIMKVLLDHHADHKLALSGTDHTALVLATVSCSLKCVKLLLEAGADVDGIGKDTPLMIAAIDGSTDILKCLVLAGADANVTDTYGRTPLEIVARSGRREHVEILFPVSTRLRNVRDWSVDGVIRHVKSVRPAKKTMLASAKSRAHQAFKSGNYLIAVKIYDEAMKLNPGDATLLSNKSLCWLRFGYGKEALEDAQACRRMRPGWAKACYREGCALMLLKDYEKACGAFLEGVKLEAGNTEIEEGLREALASLKITGGITGKDMLDQRRLVDAVN</sequence>
<dbReference type="PANTHER" id="PTHR46224">
    <property type="entry name" value="ANKYRIN REPEAT FAMILY PROTEIN"/>
    <property type="match status" value="1"/>
</dbReference>
<feature type="repeat" description="ANK" evidence="1">
    <location>
        <begin position="143"/>
        <end position="174"/>
    </location>
</feature>
<dbReference type="PANTHER" id="PTHR46224:SF20">
    <property type="entry name" value="OS02G0491900 PROTEIN"/>
    <property type="match status" value="1"/>
</dbReference>
<evidence type="ECO:0000313" key="2">
    <source>
        <dbReference type="EMBL" id="KAK1647810.1"/>
    </source>
</evidence>
<feature type="repeat" description="ANK" evidence="1">
    <location>
        <begin position="110"/>
        <end position="142"/>
    </location>
</feature>
<dbReference type="PRINTS" id="PR01415">
    <property type="entry name" value="ANKYRIN"/>
</dbReference>
<dbReference type="InterPro" id="IPR019734">
    <property type="entry name" value="TPR_rpt"/>
</dbReference>
<comment type="caution">
    <text evidence="2">The sequence shown here is derived from an EMBL/GenBank/DDBJ whole genome shotgun (WGS) entry which is preliminary data.</text>
</comment>
<dbReference type="PROSITE" id="PS50088">
    <property type="entry name" value="ANK_REPEAT"/>
    <property type="match status" value="5"/>
</dbReference>
<dbReference type="EMBL" id="JAUUTY010000004">
    <property type="protein sequence ID" value="KAK1647810.1"/>
    <property type="molecule type" value="Genomic_DNA"/>
</dbReference>
<name>A0AAD8WA51_LOLMU</name>
<dbReference type="InterPro" id="IPR011990">
    <property type="entry name" value="TPR-like_helical_dom_sf"/>
</dbReference>